<dbReference type="Pfam" id="PF13765">
    <property type="entry name" value="PRY"/>
    <property type="match status" value="1"/>
</dbReference>
<feature type="domain" description="RING-type" evidence="7">
    <location>
        <begin position="15"/>
        <end position="55"/>
    </location>
</feature>
<dbReference type="InterPro" id="IPR001841">
    <property type="entry name" value="Znf_RING"/>
</dbReference>
<dbReference type="Ensembl" id="ENSECRT00000025706.1">
    <property type="protein sequence ID" value="ENSECRP00000025166.1"/>
    <property type="gene ID" value="ENSECRG00000017029.1"/>
</dbReference>
<dbReference type="Gene3D" id="4.10.830.40">
    <property type="match status" value="1"/>
</dbReference>
<dbReference type="PROSITE" id="PS50089">
    <property type="entry name" value="ZF_RING_2"/>
    <property type="match status" value="1"/>
</dbReference>
<proteinExistence type="predicted"/>
<keyword evidence="5" id="KW-0391">Immunity</keyword>
<dbReference type="InterPro" id="IPR001870">
    <property type="entry name" value="B30.2/SPRY"/>
</dbReference>
<evidence type="ECO:0000256" key="6">
    <source>
        <dbReference type="PROSITE-ProRule" id="PRU00175"/>
    </source>
</evidence>
<dbReference type="Gene3D" id="3.30.40.10">
    <property type="entry name" value="Zinc/RING finger domain, C3HC4 (zinc finger)"/>
    <property type="match status" value="1"/>
</dbReference>
<dbReference type="Proteomes" id="UP000694620">
    <property type="component" value="Chromosome 12"/>
</dbReference>
<sequence length="412" mass="46353">MAGINLLVTKDEFICSICLETLRDPVSIPCGHNFCMKCITECWDQMGVCRCPQCRETYAPRLVLRRNTLLAEVVERLTNSDVDLNVSQNVAGPGDVQCDVCSEKKCTAVKSCLTCLASYCESHIQPHYMNAYLSSDMIQKYEKQILLLFCFKLCFFLMQNFSSQCVPPGEGDSLSITMTKDFSFENMRKKLYNLKGYLDKVSQWEVEQITPAGTSSAYVVMRFLNICLSLHSDTCQLTLDLDTAHPKICLSDGNRKMTLMKDPLAYPDHPSRFNCYQQVLCKESLRGPRCYCEVQWNGCAVLGVANERISRKGWGADCRLGGNNKSWSLCCSASGFYARYNNMETKVSVPCDSRIGVFLDRTSSSLSFYSIGDKITLLYKFQSSFDEPLYMGFGLFHSPGFSVTICNLSPST</sequence>
<evidence type="ECO:0000256" key="4">
    <source>
        <dbReference type="ARBA" id="ARBA00022833"/>
    </source>
</evidence>
<dbReference type="InterPro" id="IPR043136">
    <property type="entry name" value="B30.2/SPRY_sf"/>
</dbReference>
<keyword evidence="2" id="KW-0479">Metal-binding</keyword>
<dbReference type="InterPro" id="IPR013083">
    <property type="entry name" value="Znf_RING/FYVE/PHD"/>
</dbReference>
<dbReference type="InterPro" id="IPR017907">
    <property type="entry name" value="Znf_RING_CS"/>
</dbReference>
<evidence type="ECO:0000256" key="2">
    <source>
        <dbReference type="ARBA" id="ARBA00022723"/>
    </source>
</evidence>
<dbReference type="GO" id="GO:0045087">
    <property type="term" value="P:innate immune response"/>
    <property type="evidence" value="ECO:0007669"/>
    <property type="project" value="UniProtKB-KW"/>
</dbReference>
<dbReference type="Pfam" id="PF00622">
    <property type="entry name" value="SPRY"/>
    <property type="match status" value="1"/>
</dbReference>
<evidence type="ECO:0000256" key="5">
    <source>
        <dbReference type="ARBA" id="ARBA00022859"/>
    </source>
</evidence>
<dbReference type="InterPro" id="IPR051051">
    <property type="entry name" value="E3_ubiq-ligase_TRIM/RNF"/>
</dbReference>
<dbReference type="InterPro" id="IPR013320">
    <property type="entry name" value="ConA-like_dom_sf"/>
</dbReference>
<dbReference type="GeneTree" id="ENSGT01150000286950"/>
<name>A0A8C4T2B3_ERPCA</name>
<accession>A0A8C4T2B3</accession>
<keyword evidence="10" id="KW-1185">Reference proteome</keyword>
<dbReference type="AlphaFoldDB" id="A0A8C4T2B3"/>
<dbReference type="Pfam" id="PF15227">
    <property type="entry name" value="zf-C3HC4_4"/>
    <property type="match status" value="1"/>
</dbReference>
<dbReference type="GO" id="GO:0005737">
    <property type="term" value="C:cytoplasm"/>
    <property type="evidence" value="ECO:0007669"/>
    <property type="project" value="UniProtKB-ARBA"/>
</dbReference>
<dbReference type="InterPro" id="IPR003879">
    <property type="entry name" value="Butyrophylin_SPRY"/>
</dbReference>
<feature type="domain" description="B30.2/SPRY" evidence="8">
    <location>
        <begin position="216"/>
        <end position="412"/>
    </location>
</feature>
<dbReference type="PROSITE" id="PS00518">
    <property type="entry name" value="ZF_RING_1"/>
    <property type="match status" value="1"/>
</dbReference>
<protein>
    <submittedName>
        <fullName evidence="9">Uncharacterized protein</fullName>
    </submittedName>
</protein>
<reference evidence="9" key="1">
    <citation type="submission" date="2021-06" db="EMBL/GenBank/DDBJ databases">
        <authorList>
            <consortium name="Wellcome Sanger Institute Data Sharing"/>
        </authorList>
    </citation>
    <scope>NUCLEOTIDE SEQUENCE [LARGE SCALE GENOMIC DNA]</scope>
</reference>
<evidence type="ECO:0000313" key="9">
    <source>
        <dbReference type="Ensembl" id="ENSECRP00000025166.1"/>
    </source>
</evidence>
<dbReference type="PROSITE" id="PS50188">
    <property type="entry name" value="B302_SPRY"/>
    <property type="match status" value="1"/>
</dbReference>
<dbReference type="SMART" id="SM00589">
    <property type="entry name" value="PRY"/>
    <property type="match status" value="1"/>
</dbReference>
<evidence type="ECO:0000256" key="1">
    <source>
        <dbReference type="ARBA" id="ARBA00022588"/>
    </source>
</evidence>
<dbReference type="InterPro" id="IPR003877">
    <property type="entry name" value="SPRY_dom"/>
</dbReference>
<dbReference type="SMART" id="SM00184">
    <property type="entry name" value="RING"/>
    <property type="match status" value="1"/>
</dbReference>
<dbReference type="CDD" id="cd16040">
    <property type="entry name" value="SPRY_PRY_SNTX"/>
    <property type="match status" value="1"/>
</dbReference>
<organism evidence="9 10">
    <name type="scientific">Erpetoichthys calabaricus</name>
    <name type="common">Rope fish</name>
    <name type="synonym">Calamoichthys calabaricus</name>
    <dbReference type="NCBI Taxonomy" id="27687"/>
    <lineage>
        <taxon>Eukaryota</taxon>
        <taxon>Metazoa</taxon>
        <taxon>Chordata</taxon>
        <taxon>Craniata</taxon>
        <taxon>Vertebrata</taxon>
        <taxon>Euteleostomi</taxon>
        <taxon>Actinopterygii</taxon>
        <taxon>Polypteriformes</taxon>
        <taxon>Polypteridae</taxon>
        <taxon>Erpetoichthys</taxon>
    </lineage>
</organism>
<dbReference type="InterPro" id="IPR006574">
    <property type="entry name" value="PRY"/>
</dbReference>
<evidence type="ECO:0000313" key="10">
    <source>
        <dbReference type="Proteomes" id="UP000694620"/>
    </source>
</evidence>
<dbReference type="PANTHER" id="PTHR25465">
    <property type="entry name" value="B-BOX DOMAIN CONTAINING"/>
    <property type="match status" value="1"/>
</dbReference>
<reference evidence="9" key="2">
    <citation type="submission" date="2025-08" db="UniProtKB">
        <authorList>
            <consortium name="Ensembl"/>
        </authorList>
    </citation>
    <scope>IDENTIFICATION</scope>
</reference>
<dbReference type="SUPFAM" id="SSF57850">
    <property type="entry name" value="RING/U-box"/>
    <property type="match status" value="1"/>
</dbReference>
<dbReference type="SMART" id="SM00449">
    <property type="entry name" value="SPRY"/>
    <property type="match status" value="1"/>
</dbReference>
<keyword evidence="3 6" id="KW-0863">Zinc-finger</keyword>
<keyword evidence="4" id="KW-0862">Zinc</keyword>
<evidence type="ECO:0000259" key="7">
    <source>
        <dbReference type="PROSITE" id="PS50089"/>
    </source>
</evidence>
<evidence type="ECO:0000259" key="8">
    <source>
        <dbReference type="PROSITE" id="PS50188"/>
    </source>
</evidence>
<dbReference type="PRINTS" id="PR01407">
    <property type="entry name" value="BUTYPHLNCDUF"/>
</dbReference>
<keyword evidence="1" id="KW-0399">Innate immunity</keyword>
<dbReference type="GO" id="GO:0008270">
    <property type="term" value="F:zinc ion binding"/>
    <property type="evidence" value="ECO:0007669"/>
    <property type="project" value="UniProtKB-KW"/>
</dbReference>
<dbReference type="Gene3D" id="2.60.120.920">
    <property type="match status" value="1"/>
</dbReference>
<evidence type="ECO:0000256" key="3">
    <source>
        <dbReference type="ARBA" id="ARBA00022771"/>
    </source>
</evidence>
<reference evidence="9" key="3">
    <citation type="submission" date="2025-09" db="UniProtKB">
        <authorList>
            <consortium name="Ensembl"/>
        </authorList>
    </citation>
    <scope>IDENTIFICATION</scope>
</reference>
<dbReference type="PANTHER" id="PTHR25465:SF14">
    <property type="entry name" value="E3 UBIQUITIN-PROTEIN LIGASE TRIM65"/>
    <property type="match status" value="1"/>
</dbReference>
<dbReference type="SUPFAM" id="SSF49899">
    <property type="entry name" value="Concanavalin A-like lectins/glucanases"/>
    <property type="match status" value="1"/>
</dbReference>